<feature type="compositionally biased region" description="Basic and acidic residues" evidence="1">
    <location>
        <begin position="179"/>
        <end position="201"/>
    </location>
</feature>
<feature type="compositionally biased region" description="Polar residues" evidence="1">
    <location>
        <begin position="207"/>
        <end position="216"/>
    </location>
</feature>
<dbReference type="FunFam" id="1.25.40.10:FF:000202">
    <property type="entry name" value="Unplaced genomic scaffold supercont1.7, whole genome shotgun sequence"/>
    <property type="match status" value="1"/>
</dbReference>
<dbReference type="SUPFAM" id="SSF48452">
    <property type="entry name" value="TPR-like"/>
    <property type="match status" value="1"/>
</dbReference>
<evidence type="ECO:0000313" key="2">
    <source>
        <dbReference type="EMBL" id="CAF9905728.1"/>
    </source>
</evidence>
<proteinExistence type="predicted"/>
<dbReference type="AlphaFoldDB" id="A0A8H3EJM9"/>
<dbReference type="GO" id="GO:0005697">
    <property type="term" value="C:telomerase holoenzyme complex"/>
    <property type="evidence" value="ECO:0007669"/>
    <property type="project" value="TreeGrafter"/>
</dbReference>
<dbReference type="InterPro" id="IPR045153">
    <property type="entry name" value="Est1/Ebs1-like"/>
</dbReference>
<feature type="compositionally biased region" description="Basic residues" evidence="1">
    <location>
        <begin position="169"/>
        <end position="178"/>
    </location>
</feature>
<sequence>MSSEGHSHFISRRLDDHKRAAHRSLHCHICTIPAHFRGEHGFLEHLRKAHPESAIDAPDGPIFKASVQQAATRAKQRDPPQAAVEHPPPSKQSSGDSLKLNYGDAQSVSISSRPMSAGMTKDTEPRIDEFKRLTLNQNTTTPGLIPLKRAAGLQQSSEFKTRGDTRNSPKARRTRGRSHGNDADFERGAVHSSKKLYDPNTDRASFARSSSPQLGHTQDARGQRSRTGREVHGRETSNHQQYHTRPSNAPSNITGGQLRTIPVQVQEPTTGDDWDEEEPELLLQPETRPVLNEDLEREVKQIYSGLILLESQCMKVDEKQLQIAQDPDPTERTRVTSNQWSALIGLHKALLHEHYDFFLASQHPSAGEALMELADKHNMPARMWKYGIHALLEVLEHNLPDSLDFMLTFLNISYSMVALLYETTPVFADIWVECLGDLGRRRMVIDENSQNDRDVWAGVARQWYARAIDKHPDAGRLLHRLGLLAKPYSILQVGLYCRALSAVHPFDEAKQDIMIMFNPILAGHLTPAIRQNSMDTILIRCLGVLFTGRSTQEFVKHCQNIIDQGSLSKYCDRAGIKFKEAGVAICISTLSGLLEFGATRPDGSSRSIIRRAFQETYVIHGSAPLDSTSTITKPDESYFEELSPYEREISTNLIIHACKLAFGVFAVGLEKRQDRNIIPMIHAYAAFLKTVAVSEKIMQQIEMEVPWSLFVAYLNHYTNPGTMTKTCLGIDFPKPAEDVIGRPLPEDFVMRGQILFYNYFPTTWFSDADVDDEEKLLELPSMAAPRLSRILWNGVRIASYQKWIIYNSETFRFAETDYAKSLKPRQWPKSFVPDILPSELKSFVPPPLEYSSLHSTSAGSTKADTIALDVAESPSSSRQVFTQIPQILKRGSRQEAIPPATGRTLP</sequence>
<dbReference type="PANTHER" id="PTHR15696:SF0">
    <property type="entry name" value="TELOMERASE-BINDING PROTEIN EST1A"/>
    <property type="match status" value="1"/>
</dbReference>
<gene>
    <name evidence="2" type="ORF">GOMPHAMPRED_003342</name>
</gene>
<name>A0A8H3EJM9_9LECA</name>
<dbReference type="Gene3D" id="1.25.40.10">
    <property type="entry name" value="Tetratricopeptide repeat domain"/>
    <property type="match status" value="1"/>
</dbReference>
<organism evidence="2 3">
    <name type="scientific">Gomphillus americanus</name>
    <dbReference type="NCBI Taxonomy" id="1940652"/>
    <lineage>
        <taxon>Eukaryota</taxon>
        <taxon>Fungi</taxon>
        <taxon>Dikarya</taxon>
        <taxon>Ascomycota</taxon>
        <taxon>Pezizomycotina</taxon>
        <taxon>Lecanoromycetes</taxon>
        <taxon>OSLEUM clade</taxon>
        <taxon>Ostropomycetidae</taxon>
        <taxon>Ostropales</taxon>
        <taxon>Graphidaceae</taxon>
        <taxon>Gomphilloideae</taxon>
        <taxon>Gomphillus</taxon>
    </lineage>
</organism>
<evidence type="ECO:0008006" key="4">
    <source>
        <dbReference type="Google" id="ProtNLM"/>
    </source>
</evidence>
<feature type="compositionally biased region" description="Polar residues" evidence="1">
    <location>
        <begin position="238"/>
        <end position="257"/>
    </location>
</feature>
<feature type="compositionally biased region" description="Polar residues" evidence="1">
    <location>
        <begin position="104"/>
        <end position="114"/>
    </location>
</feature>
<feature type="region of interest" description="Disordered" evidence="1">
    <location>
        <begin position="67"/>
        <end position="258"/>
    </location>
</feature>
<dbReference type="Proteomes" id="UP000664169">
    <property type="component" value="Unassembled WGS sequence"/>
</dbReference>
<evidence type="ECO:0000313" key="3">
    <source>
        <dbReference type="Proteomes" id="UP000664169"/>
    </source>
</evidence>
<dbReference type="GO" id="GO:0042162">
    <property type="term" value="F:telomeric DNA binding"/>
    <property type="evidence" value="ECO:0007669"/>
    <property type="project" value="TreeGrafter"/>
</dbReference>
<accession>A0A8H3EJM9</accession>
<protein>
    <recommendedName>
        <fullName evidence="4">DNA/RNA-binding domain-containing protein</fullName>
    </recommendedName>
</protein>
<dbReference type="EMBL" id="CAJPDQ010000002">
    <property type="protein sequence ID" value="CAF9905728.1"/>
    <property type="molecule type" value="Genomic_DNA"/>
</dbReference>
<dbReference type="OrthoDB" id="2017974at2759"/>
<dbReference type="GO" id="GO:0070034">
    <property type="term" value="F:telomerase RNA binding"/>
    <property type="evidence" value="ECO:0007669"/>
    <property type="project" value="TreeGrafter"/>
</dbReference>
<comment type="caution">
    <text evidence="2">The sequence shown here is derived from an EMBL/GenBank/DDBJ whole genome shotgun (WGS) entry which is preliminary data.</text>
</comment>
<feature type="compositionally biased region" description="Basic and acidic residues" evidence="1">
    <location>
        <begin position="121"/>
        <end position="132"/>
    </location>
</feature>
<evidence type="ECO:0000256" key="1">
    <source>
        <dbReference type="SAM" id="MobiDB-lite"/>
    </source>
</evidence>
<keyword evidence="3" id="KW-1185">Reference proteome</keyword>
<reference evidence="2" key="1">
    <citation type="submission" date="2021-03" db="EMBL/GenBank/DDBJ databases">
        <authorList>
            <person name="Tagirdzhanova G."/>
        </authorList>
    </citation>
    <scope>NUCLEOTIDE SEQUENCE</scope>
</reference>
<dbReference type="GO" id="GO:0000184">
    <property type="term" value="P:nuclear-transcribed mRNA catabolic process, nonsense-mediated decay"/>
    <property type="evidence" value="ECO:0007669"/>
    <property type="project" value="TreeGrafter"/>
</dbReference>
<dbReference type="InterPro" id="IPR011990">
    <property type="entry name" value="TPR-like_helical_dom_sf"/>
</dbReference>
<feature type="compositionally biased region" description="Basic and acidic residues" evidence="1">
    <location>
        <begin position="218"/>
        <end position="237"/>
    </location>
</feature>
<dbReference type="PANTHER" id="PTHR15696">
    <property type="entry name" value="SMG-7 SUPPRESSOR WITH MORPHOLOGICAL EFFECT ON GENITALIA PROTEIN 7"/>
    <property type="match status" value="1"/>
</dbReference>